<dbReference type="CDD" id="cd11058">
    <property type="entry name" value="CYP60B-like"/>
    <property type="match status" value="1"/>
</dbReference>
<dbReference type="EMBL" id="JAGMVJ010000014">
    <property type="protein sequence ID" value="KAH7082035.1"/>
    <property type="molecule type" value="Genomic_DNA"/>
</dbReference>
<dbReference type="Pfam" id="PF00067">
    <property type="entry name" value="p450"/>
    <property type="match status" value="1"/>
</dbReference>
<keyword evidence="3 6" id="KW-0349">Heme</keyword>
<dbReference type="GO" id="GO:0020037">
    <property type="term" value="F:heme binding"/>
    <property type="evidence" value="ECO:0007669"/>
    <property type="project" value="InterPro"/>
</dbReference>
<dbReference type="PRINTS" id="PR00463">
    <property type="entry name" value="EP450I"/>
</dbReference>
<evidence type="ECO:0000313" key="7">
    <source>
        <dbReference type="EMBL" id="KAH7082035.1"/>
    </source>
</evidence>
<dbReference type="AlphaFoldDB" id="A0A8K0R0E2"/>
<name>A0A8K0R0E2_9PLEO</name>
<dbReference type="GO" id="GO:0004497">
    <property type="term" value="F:monooxygenase activity"/>
    <property type="evidence" value="ECO:0007669"/>
    <property type="project" value="InterPro"/>
</dbReference>
<comment type="caution">
    <text evidence="7">The sequence shown here is derived from an EMBL/GenBank/DDBJ whole genome shotgun (WGS) entry which is preliminary data.</text>
</comment>
<dbReference type="GO" id="GO:0005506">
    <property type="term" value="F:iron ion binding"/>
    <property type="evidence" value="ECO:0007669"/>
    <property type="project" value="InterPro"/>
</dbReference>
<accession>A0A8K0R0E2</accession>
<evidence type="ECO:0000256" key="3">
    <source>
        <dbReference type="ARBA" id="ARBA00022617"/>
    </source>
</evidence>
<dbReference type="InterPro" id="IPR036396">
    <property type="entry name" value="Cyt_P450_sf"/>
</dbReference>
<reference evidence="7" key="1">
    <citation type="journal article" date="2021" name="Nat. Commun.">
        <title>Genetic determinants of endophytism in the Arabidopsis root mycobiome.</title>
        <authorList>
            <person name="Mesny F."/>
            <person name="Miyauchi S."/>
            <person name="Thiergart T."/>
            <person name="Pickel B."/>
            <person name="Atanasova L."/>
            <person name="Karlsson M."/>
            <person name="Huettel B."/>
            <person name="Barry K.W."/>
            <person name="Haridas S."/>
            <person name="Chen C."/>
            <person name="Bauer D."/>
            <person name="Andreopoulos W."/>
            <person name="Pangilinan J."/>
            <person name="LaButti K."/>
            <person name="Riley R."/>
            <person name="Lipzen A."/>
            <person name="Clum A."/>
            <person name="Drula E."/>
            <person name="Henrissat B."/>
            <person name="Kohler A."/>
            <person name="Grigoriev I.V."/>
            <person name="Martin F.M."/>
            <person name="Hacquard S."/>
        </authorList>
    </citation>
    <scope>NUCLEOTIDE SEQUENCE</scope>
    <source>
        <strain evidence="7">MPI-SDFR-AT-0120</strain>
    </source>
</reference>
<dbReference type="Proteomes" id="UP000813461">
    <property type="component" value="Unassembled WGS sequence"/>
</dbReference>
<evidence type="ECO:0000256" key="6">
    <source>
        <dbReference type="PIRSR" id="PIRSR602401-1"/>
    </source>
</evidence>
<proteinExistence type="inferred from homology"/>
<keyword evidence="8" id="KW-1185">Reference proteome</keyword>
<organism evidence="7 8">
    <name type="scientific">Paraphoma chrysanthemicola</name>
    <dbReference type="NCBI Taxonomy" id="798071"/>
    <lineage>
        <taxon>Eukaryota</taxon>
        <taxon>Fungi</taxon>
        <taxon>Dikarya</taxon>
        <taxon>Ascomycota</taxon>
        <taxon>Pezizomycotina</taxon>
        <taxon>Dothideomycetes</taxon>
        <taxon>Pleosporomycetidae</taxon>
        <taxon>Pleosporales</taxon>
        <taxon>Pleosporineae</taxon>
        <taxon>Phaeosphaeriaceae</taxon>
        <taxon>Paraphoma</taxon>
    </lineage>
</organism>
<dbReference type="InterPro" id="IPR002401">
    <property type="entry name" value="Cyt_P450_E_grp-I"/>
</dbReference>
<dbReference type="SUPFAM" id="SSF48264">
    <property type="entry name" value="Cytochrome P450"/>
    <property type="match status" value="1"/>
</dbReference>
<dbReference type="PRINTS" id="PR00385">
    <property type="entry name" value="P450"/>
</dbReference>
<evidence type="ECO:0000256" key="1">
    <source>
        <dbReference type="ARBA" id="ARBA00001971"/>
    </source>
</evidence>
<dbReference type="OrthoDB" id="1470350at2759"/>
<evidence type="ECO:0000256" key="5">
    <source>
        <dbReference type="ARBA" id="ARBA00023004"/>
    </source>
</evidence>
<evidence type="ECO:0000313" key="8">
    <source>
        <dbReference type="Proteomes" id="UP000813461"/>
    </source>
</evidence>
<comment type="cofactor">
    <cofactor evidence="1 6">
        <name>heme</name>
        <dbReference type="ChEBI" id="CHEBI:30413"/>
    </cofactor>
</comment>
<evidence type="ECO:0000256" key="4">
    <source>
        <dbReference type="ARBA" id="ARBA00022723"/>
    </source>
</evidence>
<sequence>MALLPIYREYTTPSPLTVLAAVALLLVVHSIGRAVYLLVFHPLAQFPGPKLAALSNLWYTHALWTKKIHVRITNAHRKYGSVVRIAPNELSFDTVTSREIIYGHSGSRHFLKSPQYDGFVNGGEPALIAVKDPVAHGKKRKFLAHAFSAAALRSHEPTVLDYCDLFIKQILQHGSGPKGVDIVQWFHWFTADIAGELAFGESFGCLRNARNHEWIAVIESHSSTIIWRNVLRRFPWVRRLVEPFLINEEMRAARRSNYAYSRDKVLKRMAVEKPARSDFMSYLLDQPDDEGMINEQFLTVSASTLIVAGSETTGSALSGIIYWLLRSPHALTTLVAELDAKYCSSEDISPQSVHELPYLVACVEEGLRMFPPAPHGPGRVSPGAEVSGYYVPKGTEVSSHPVAMNRNPEHFHDPDKFLPERWLEKTDHLDASQPFLIGPRACIGRNLANLEMRLLVAKLVFNLDMKLLDDDLDWDRDTWVDTFWCKPPLMVRVERRKKV</sequence>
<dbReference type="InterPro" id="IPR001128">
    <property type="entry name" value="Cyt_P450"/>
</dbReference>
<gene>
    <name evidence="7" type="ORF">FB567DRAFT_530478</name>
</gene>
<dbReference type="InterPro" id="IPR050121">
    <property type="entry name" value="Cytochrome_P450_monoxygenase"/>
</dbReference>
<dbReference type="Gene3D" id="1.10.630.10">
    <property type="entry name" value="Cytochrome P450"/>
    <property type="match status" value="1"/>
</dbReference>
<protein>
    <submittedName>
        <fullName evidence="7">Cytochrome P450</fullName>
    </submittedName>
</protein>
<dbReference type="PANTHER" id="PTHR24305:SF210">
    <property type="entry name" value="CYTOCHROME P450 MONOOXYGENASE ASQL-RELATED"/>
    <property type="match status" value="1"/>
</dbReference>
<dbReference type="PANTHER" id="PTHR24305">
    <property type="entry name" value="CYTOCHROME P450"/>
    <property type="match status" value="1"/>
</dbReference>
<evidence type="ECO:0000256" key="2">
    <source>
        <dbReference type="ARBA" id="ARBA00010617"/>
    </source>
</evidence>
<dbReference type="GO" id="GO:0016705">
    <property type="term" value="F:oxidoreductase activity, acting on paired donors, with incorporation or reduction of molecular oxygen"/>
    <property type="evidence" value="ECO:0007669"/>
    <property type="project" value="InterPro"/>
</dbReference>
<comment type="similarity">
    <text evidence="2">Belongs to the cytochrome P450 family.</text>
</comment>
<keyword evidence="4 6" id="KW-0479">Metal-binding</keyword>
<feature type="binding site" description="axial binding residue" evidence="6">
    <location>
        <position position="442"/>
    </location>
    <ligand>
        <name>heme</name>
        <dbReference type="ChEBI" id="CHEBI:30413"/>
    </ligand>
    <ligandPart>
        <name>Fe</name>
        <dbReference type="ChEBI" id="CHEBI:18248"/>
    </ligandPart>
</feature>
<keyword evidence="5 6" id="KW-0408">Iron</keyword>